<accession>A0A090DQP7</accession>
<dbReference type="PANTHER" id="PTHR43433">
    <property type="entry name" value="HYDROLASE, ALPHA/BETA FOLD FAMILY PROTEIN"/>
    <property type="match status" value="1"/>
</dbReference>
<feature type="domain" description="AB hydrolase-1" evidence="1">
    <location>
        <begin position="24"/>
        <end position="240"/>
    </location>
</feature>
<dbReference type="InterPro" id="IPR029058">
    <property type="entry name" value="AB_hydrolase_fold"/>
</dbReference>
<dbReference type="Pfam" id="PF00561">
    <property type="entry name" value="Abhydrolase_1"/>
    <property type="match status" value="1"/>
</dbReference>
<dbReference type="InterPro" id="IPR000073">
    <property type="entry name" value="AB_hydrolase_1"/>
</dbReference>
<dbReference type="STRING" id="69974.MPLDJ20_170012"/>
<dbReference type="EMBL" id="CCMZ01000022">
    <property type="protein sequence ID" value="CDX18903.1"/>
    <property type="molecule type" value="Genomic_DNA"/>
</dbReference>
<dbReference type="Gene3D" id="3.40.50.1820">
    <property type="entry name" value="alpha/beta hydrolase"/>
    <property type="match status" value="1"/>
</dbReference>
<proteinExistence type="predicted"/>
<dbReference type="InterPro" id="IPR050471">
    <property type="entry name" value="AB_hydrolase"/>
</dbReference>
<evidence type="ECO:0000259" key="1">
    <source>
        <dbReference type="Pfam" id="PF00561"/>
    </source>
</evidence>
<keyword evidence="2" id="KW-0378">Hydrolase</keyword>
<name>A0A090DQP7_MESPL</name>
<dbReference type="SUPFAM" id="SSF53474">
    <property type="entry name" value="alpha/beta-Hydrolases"/>
    <property type="match status" value="1"/>
</dbReference>
<protein>
    <submittedName>
        <fullName evidence="2">Alpha/beta hydrolase fold protein</fullName>
    </submittedName>
</protein>
<reference evidence="3" key="1">
    <citation type="submission" date="2014-08" db="EMBL/GenBank/DDBJ databases">
        <authorList>
            <person name="Moulin L."/>
        </authorList>
    </citation>
    <scope>NUCLEOTIDE SEQUENCE [LARGE SCALE GENOMIC DNA]</scope>
</reference>
<dbReference type="GO" id="GO:0016787">
    <property type="term" value="F:hydrolase activity"/>
    <property type="evidence" value="ECO:0007669"/>
    <property type="project" value="UniProtKB-KW"/>
</dbReference>
<organism evidence="2 3">
    <name type="scientific">Mesorhizobium plurifarium</name>
    <dbReference type="NCBI Taxonomy" id="69974"/>
    <lineage>
        <taxon>Bacteria</taxon>
        <taxon>Pseudomonadati</taxon>
        <taxon>Pseudomonadota</taxon>
        <taxon>Alphaproteobacteria</taxon>
        <taxon>Hyphomicrobiales</taxon>
        <taxon>Phyllobacteriaceae</taxon>
        <taxon>Mesorhizobium</taxon>
    </lineage>
</organism>
<dbReference type="Proteomes" id="UP000045285">
    <property type="component" value="Unassembled WGS sequence"/>
</dbReference>
<sequence>MTAGSFTTADGCALAFDVEGKGQPVLWQHGLGAPLDQPVEVFPESTGLQRITLMCRGHGASALGDPSRLSIAQFADDALALLDHLGIEQAAVGGISLGAAISLRLASFHAQRVTKLVLARPAWVDGPSIERQHGYRVAAQYLEKYGVDEGAERFRAAPEFLQVMAASPDNAASLIGFFRRPRPDTTIALLSRIPLDWPGVSRARIEAIRQPALVIGNDQDYVHPLAYARELAGLIPGARLAEITSKTIDRVAYVAEFRNALAGFLPGRGGDR</sequence>
<dbReference type="PANTHER" id="PTHR43433:SF5">
    <property type="entry name" value="AB HYDROLASE-1 DOMAIN-CONTAINING PROTEIN"/>
    <property type="match status" value="1"/>
</dbReference>
<dbReference type="AlphaFoldDB" id="A0A090DQP7"/>
<evidence type="ECO:0000313" key="2">
    <source>
        <dbReference type="EMBL" id="CDX18903.1"/>
    </source>
</evidence>
<gene>
    <name evidence="2" type="ORF">MPL3356_290040</name>
</gene>
<evidence type="ECO:0000313" key="3">
    <source>
        <dbReference type="Proteomes" id="UP000045285"/>
    </source>
</evidence>
<keyword evidence="3" id="KW-1185">Reference proteome</keyword>